<feature type="region of interest" description="Disordered" evidence="2">
    <location>
        <begin position="87"/>
        <end position="115"/>
    </location>
</feature>
<evidence type="ECO:0000256" key="2">
    <source>
        <dbReference type="SAM" id="MobiDB-lite"/>
    </source>
</evidence>
<gene>
    <name evidence="3" type="ORF">LSTR_LSTR009129</name>
</gene>
<proteinExistence type="predicted"/>
<comment type="caution">
    <text evidence="3">The sequence shown here is derived from an EMBL/GenBank/DDBJ whole genome shotgun (WGS) entry which is preliminary data.</text>
</comment>
<dbReference type="SMR" id="A0A482XPF2"/>
<evidence type="ECO:0000313" key="3">
    <source>
        <dbReference type="EMBL" id="RZF47390.1"/>
    </source>
</evidence>
<feature type="region of interest" description="Disordered" evidence="2">
    <location>
        <begin position="130"/>
        <end position="186"/>
    </location>
</feature>
<dbReference type="EMBL" id="QKKF02004374">
    <property type="protein sequence ID" value="RZF47390.1"/>
    <property type="molecule type" value="Genomic_DNA"/>
</dbReference>
<feature type="region of interest" description="Disordered" evidence="2">
    <location>
        <begin position="251"/>
        <end position="273"/>
    </location>
</feature>
<evidence type="ECO:0000313" key="4">
    <source>
        <dbReference type="Proteomes" id="UP000291343"/>
    </source>
</evidence>
<accession>A0A482XPF2</accession>
<keyword evidence="1" id="KW-0175">Coiled coil</keyword>
<dbReference type="AlphaFoldDB" id="A0A482XPF2"/>
<evidence type="ECO:0000256" key="1">
    <source>
        <dbReference type="SAM" id="Coils"/>
    </source>
</evidence>
<sequence length="351" mass="40169">MCSLPYVLTWAILASRSTIFLSSINLKISTDFKMWEEEDEIHFTKFKIKEIVASLQMPLSELEIVGSLTDDEKLRLAELLGEDDDNSVDADWVLEGSDDNQSSDSENESELARTISEGVFAIDTTTFDSYRDHGDDRADSDVTGEDEEGENEIGDDDNNDDGIESLDNTSGNSVDSENYNPYNTDPELLTRLDQIDDKLQKLNSDYSRTMEDLARFQENDFDLKTRLKDIDESLKKLSCDSSALFYFDQIPETSHDGENQEECNPNSEETKNSSDEFMFMNDNENIFNINYSEACDCSENWANVKKKYDLQIHKIEDMLEKLCETNEKNICIKNEEELRESGDLASHYQVD</sequence>
<dbReference type="InParanoid" id="A0A482XPF2"/>
<dbReference type="Proteomes" id="UP000291343">
    <property type="component" value="Unassembled WGS sequence"/>
</dbReference>
<feature type="coiled-coil region" evidence="1">
    <location>
        <begin position="192"/>
        <end position="219"/>
    </location>
</feature>
<name>A0A482XPF2_LAOST</name>
<organism evidence="3 4">
    <name type="scientific">Laodelphax striatellus</name>
    <name type="common">Small brown planthopper</name>
    <name type="synonym">Delphax striatella</name>
    <dbReference type="NCBI Taxonomy" id="195883"/>
    <lineage>
        <taxon>Eukaryota</taxon>
        <taxon>Metazoa</taxon>
        <taxon>Ecdysozoa</taxon>
        <taxon>Arthropoda</taxon>
        <taxon>Hexapoda</taxon>
        <taxon>Insecta</taxon>
        <taxon>Pterygota</taxon>
        <taxon>Neoptera</taxon>
        <taxon>Paraneoptera</taxon>
        <taxon>Hemiptera</taxon>
        <taxon>Auchenorrhyncha</taxon>
        <taxon>Fulgoroidea</taxon>
        <taxon>Delphacidae</taxon>
        <taxon>Criomorphinae</taxon>
        <taxon>Laodelphax</taxon>
    </lineage>
</organism>
<feature type="compositionally biased region" description="Basic and acidic residues" evidence="2">
    <location>
        <begin position="130"/>
        <end position="140"/>
    </location>
</feature>
<feature type="compositionally biased region" description="Acidic residues" evidence="2">
    <location>
        <begin position="142"/>
        <end position="164"/>
    </location>
</feature>
<feature type="compositionally biased region" description="Polar residues" evidence="2">
    <location>
        <begin position="166"/>
        <end position="183"/>
    </location>
</feature>
<keyword evidence="4" id="KW-1185">Reference proteome</keyword>
<reference evidence="3 4" key="1">
    <citation type="journal article" date="2017" name="Gigascience">
        <title>Genome sequence of the small brown planthopper, Laodelphax striatellus.</title>
        <authorList>
            <person name="Zhu J."/>
            <person name="Jiang F."/>
            <person name="Wang X."/>
            <person name="Yang P."/>
            <person name="Bao Y."/>
            <person name="Zhao W."/>
            <person name="Wang W."/>
            <person name="Lu H."/>
            <person name="Wang Q."/>
            <person name="Cui N."/>
            <person name="Li J."/>
            <person name="Chen X."/>
            <person name="Luo L."/>
            <person name="Yu J."/>
            <person name="Kang L."/>
            <person name="Cui F."/>
        </authorList>
    </citation>
    <scope>NUCLEOTIDE SEQUENCE [LARGE SCALE GENOMIC DNA]</scope>
    <source>
        <strain evidence="3">Lst14</strain>
    </source>
</reference>
<protein>
    <submittedName>
        <fullName evidence="3">Uncharacterized protein</fullName>
    </submittedName>
</protein>
<dbReference type="OrthoDB" id="10418159at2759"/>